<proteinExistence type="predicted"/>
<evidence type="ECO:0000313" key="3">
    <source>
        <dbReference type="Proteomes" id="UP000887564"/>
    </source>
</evidence>
<dbReference type="AlphaFoldDB" id="A0A914R8X9"/>
<keyword evidence="1" id="KW-0547">Nucleotide-binding</keyword>
<keyword evidence="2" id="KW-0342">GTP-binding</keyword>
<dbReference type="GO" id="GO:0005525">
    <property type="term" value="F:GTP binding"/>
    <property type="evidence" value="ECO:0007669"/>
    <property type="project" value="UniProtKB-KW"/>
</dbReference>
<keyword evidence="3" id="KW-1185">Reference proteome</keyword>
<dbReference type="Proteomes" id="UP000887564">
    <property type="component" value="Unplaced"/>
</dbReference>
<protein>
    <submittedName>
        <fullName evidence="4">Uncharacterized protein</fullName>
    </submittedName>
</protein>
<sequence length="78" mass="8987">MFIEPQQRFTVRKGTTTIGTGVFTTLLPPRTDTERDPKLKKRLMKLVDHPANAASVARRCRSKQDRVAVNIYFRHGDF</sequence>
<reference evidence="4" key="1">
    <citation type="submission" date="2022-11" db="UniProtKB">
        <authorList>
            <consortium name="WormBaseParasite"/>
        </authorList>
    </citation>
    <scope>IDENTIFICATION</scope>
</reference>
<evidence type="ECO:0000256" key="1">
    <source>
        <dbReference type="ARBA" id="ARBA00022741"/>
    </source>
</evidence>
<dbReference type="WBParaSite" id="PEQ_0000272301-mRNA-1">
    <property type="protein sequence ID" value="PEQ_0000272301-mRNA-1"/>
    <property type="gene ID" value="PEQ_0000272301"/>
</dbReference>
<evidence type="ECO:0000256" key="2">
    <source>
        <dbReference type="ARBA" id="ARBA00023134"/>
    </source>
</evidence>
<organism evidence="3 4">
    <name type="scientific">Parascaris equorum</name>
    <name type="common">Equine roundworm</name>
    <dbReference type="NCBI Taxonomy" id="6256"/>
    <lineage>
        <taxon>Eukaryota</taxon>
        <taxon>Metazoa</taxon>
        <taxon>Ecdysozoa</taxon>
        <taxon>Nematoda</taxon>
        <taxon>Chromadorea</taxon>
        <taxon>Rhabditida</taxon>
        <taxon>Spirurina</taxon>
        <taxon>Ascaridomorpha</taxon>
        <taxon>Ascaridoidea</taxon>
        <taxon>Ascarididae</taxon>
        <taxon>Parascaris</taxon>
    </lineage>
</organism>
<dbReference type="SUPFAM" id="SSF50465">
    <property type="entry name" value="EF-Tu/eEF-1alpha/eIF2-gamma C-terminal domain"/>
    <property type="match status" value="1"/>
</dbReference>
<dbReference type="InterPro" id="IPR009001">
    <property type="entry name" value="Transl_elong_EF1A/Init_IF2_C"/>
</dbReference>
<name>A0A914R8X9_PAREQ</name>
<accession>A0A914R8X9</accession>
<dbReference type="Gene3D" id="2.40.30.10">
    <property type="entry name" value="Translation factors"/>
    <property type="match status" value="1"/>
</dbReference>
<evidence type="ECO:0000313" key="4">
    <source>
        <dbReference type="WBParaSite" id="PEQ_0000272301-mRNA-1"/>
    </source>
</evidence>